<dbReference type="Pfam" id="PF02620">
    <property type="entry name" value="YceD"/>
    <property type="match status" value="1"/>
</dbReference>
<keyword evidence="3" id="KW-1185">Reference proteome</keyword>
<evidence type="ECO:0000313" key="3">
    <source>
        <dbReference type="Proteomes" id="UP000216300"/>
    </source>
</evidence>
<protein>
    <submittedName>
        <fullName evidence="2">Metal-binding protein</fullName>
    </submittedName>
</protein>
<comment type="caution">
    <text evidence="2">The sequence shown here is derived from an EMBL/GenBank/DDBJ whole genome shotgun (WGS) entry which is preliminary data.</text>
</comment>
<dbReference type="PANTHER" id="PTHR34374">
    <property type="entry name" value="LARGE RIBOSOMAL RNA SUBUNIT ACCUMULATION PROTEIN YCED HOMOLOG 1, CHLOROPLASTIC"/>
    <property type="match status" value="1"/>
</dbReference>
<feature type="region of interest" description="Disordered" evidence="1">
    <location>
        <begin position="176"/>
        <end position="205"/>
    </location>
</feature>
<name>A0A255EIL2_9ACTN</name>
<sequence length="205" mass="22166">MRRTAMKIDRRSELVLDIHELRREAGATKEIQETVAAPAEIGSPIIGVPEGAPIALDVTLQSVGEGVLVTGDASMPLTGECSRCLTAVSDTIEVDLQELYVYEESEASEEEADRVIDDCIDLEPLIRDLVVLDLPFIPLCRPDCAGLCPECGVNLNEHPDHAHEAPIDARWAQLAGWQGESDVEHESDAGQDSETDQGQGPEAGR</sequence>
<organism evidence="2 3">
    <name type="scientific">Parenemella sanctibonifatiensis</name>
    <dbReference type="NCBI Taxonomy" id="2016505"/>
    <lineage>
        <taxon>Bacteria</taxon>
        <taxon>Bacillati</taxon>
        <taxon>Actinomycetota</taxon>
        <taxon>Actinomycetes</taxon>
        <taxon>Propionibacteriales</taxon>
        <taxon>Propionibacteriaceae</taxon>
        <taxon>Parenemella</taxon>
    </lineage>
</organism>
<dbReference type="AlphaFoldDB" id="A0A255EIL2"/>
<dbReference type="OrthoDB" id="9790372at2"/>
<evidence type="ECO:0000256" key="1">
    <source>
        <dbReference type="SAM" id="MobiDB-lite"/>
    </source>
</evidence>
<gene>
    <name evidence="2" type="ORF">CGZ91_08050</name>
</gene>
<dbReference type="InterPro" id="IPR003772">
    <property type="entry name" value="YceD"/>
</dbReference>
<evidence type="ECO:0000313" key="2">
    <source>
        <dbReference type="EMBL" id="OYN91369.1"/>
    </source>
</evidence>
<proteinExistence type="predicted"/>
<accession>A0A255EIL2</accession>
<reference evidence="2 3" key="1">
    <citation type="submission" date="2017-07" db="EMBL/GenBank/DDBJ databases">
        <title>Draft whole genome sequences of clinical Proprionibacteriaceae strains.</title>
        <authorList>
            <person name="Bernier A.-M."/>
            <person name="Bernard K."/>
            <person name="Domingo M.-C."/>
        </authorList>
    </citation>
    <scope>NUCLEOTIDE SEQUENCE [LARGE SCALE GENOMIC DNA]</scope>
    <source>
        <strain evidence="2 3">NML 150081</strain>
    </source>
</reference>
<dbReference type="Proteomes" id="UP000216300">
    <property type="component" value="Unassembled WGS sequence"/>
</dbReference>
<dbReference type="EMBL" id="NMVJ01000006">
    <property type="protein sequence ID" value="OYN91369.1"/>
    <property type="molecule type" value="Genomic_DNA"/>
</dbReference>
<dbReference type="PANTHER" id="PTHR34374:SF1">
    <property type="entry name" value="LARGE RIBOSOMAL RNA SUBUNIT ACCUMULATION PROTEIN YCED HOMOLOG 1, CHLOROPLASTIC"/>
    <property type="match status" value="1"/>
</dbReference>